<dbReference type="OrthoDB" id="5860630at2759"/>
<proteinExistence type="predicted"/>
<dbReference type="AlphaFoldDB" id="A0A498S908"/>
<accession>A0A498S908</accession>
<evidence type="ECO:0000313" key="2">
    <source>
        <dbReference type="EMBL" id="VBB28179.1"/>
    </source>
</evidence>
<evidence type="ECO:0000256" key="1">
    <source>
        <dbReference type="SAM" id="MobiDB-lite"/>
    </source>
</evidence>
<evidence type="ECO:0000313" key="3">
    <source>
        <dbReference type="Proteomes" id="UP000276991"/>
    </source>
</evidence>
<sequence length="171" mass="19611">MRGCVNRFLLFGLDEDVRDVLTDKSECRTTDRRLFHLVALTPQTDLLSAAPTQPATVTTVPQENKKMEEDKKKAEEEMKKIGGKKDEEQKKEEKKNNEKEDKKKSEEEKENRQTEKKEKTEKVEGNREEGRQVGENPIVTPVSDEDEILPEAEKKGRGLAVNATQEENKEV</sequence>
<gene>
    <name evidence="2" type="ORF">NAV_LOCUS3009</name>
</gene>
<reference evidence="2 3" key="1">
    <citation type="submission" date="2018-08" db="EMBL/GenBank/DDBJ databases">
        <authorList>
            <person name="Laetsch R D."/>
            <person name="Stevens L."/>
            <person name="Kumar S."/>
            <person name="Blaxter L. M."/>
        </authorList>
    </citation>
    <scope>NUCLEOTIDE SEQUENCE [LARGE SCALE GENOMIC DNA]</scope>
</reference>
<organism evidence="2 3">
    <name type="scientific">Acanthocheilonema viteae</name>
    <name type="common">Filarial nematode worm</name>
    <name type="synonym">Dipetalonema viteae</name>
    <dbReference type="NCBI Taxonomy" id="6277"/>
    <lineage>
        <taxon>Eukaryota</taxon>
        <taxon>Metazoa</taxon>
        <taxon>Ecdysozoa</taxon>
        <taxon>Nematoda</taxon>
        <taxon>Chromadorea</taxon>
        <taxon>Rhabditida</taxon>
        <taxon>Spirurina</taxon>
        <taxon>Spiruromorpha</taxon>
        <taxon>Filarioidea</taxon>
        <taxon>Onchocercidae</taxon>
        <taxon>Acanthocheilonema</taxon>
    </lineage>
</organism>
<feature type="region of interest" description="Disordered" evidence="1">
    <location>
        <begin position="48"/>
        <end position="171"/>
    </location>
</feature>
<dbReference type="STRING" id="6277.A0A498S908"/>
<name>A0A498S908_ACAVI</name>
<feature type="compositionally biased region" description="Low complexity" evidence="1">
    <location>
        <begin position="49"/>
        <end position="62"/>
    </location>
</feature>
<dbReference type="Proteomes" id="UP000276991">
    <property type="component" value="Unassembled WGS sequence"/>
</dbReference>
<protein>
    <submittedName>
        <fullName evidence="2">Uncharacterized protein</fullName>
    </submittedName>
</protein>
<keyword evidence="3" id="KW-1185">Reference proteome</keyword>
<feature type="compositionally biased region" description="Basic and acidic residues" evidence="1">
    <location>
        <begin position="63"/>
        <end position="132"/>
    </location>
</feature>
<dbReference type="EMBL" id="UPTC01000358">
    <property type="protein sequence ID" value="VBB28179.1"/>
    <property type="molecule type" value="Genomic_DNA"/>
</dbReference>